<dbReference type="InterPro" id="IPR002181">
    <property type="entry name" value="Fibrinogen_a/b/g_C_dom"/>
</dbReference>
<dbReference type="InterPro" id="IPR008979">
    <property type="entry name" value="Galactose-bd-like_sf"/>
</dbReference>
<keyword evidence="14" id="KW-0325">Glycoprotein</keyword>
<dbReference type="InterPro" id="IPR001791">
    <property type="entry name" value="Laminin_G"/>
</dbReference>
<dbReference type="Pfam" id="PF00754">
    <property type="entry name" value="F5_F8_type_C"/>
    <property type="match status" value="1"/>
</dbReference>
<evidence type="ECO:0000256" key="6">
    <source>
        <dbReference type="ARBA" id="ARBA00022692"/>
    </source>
</evidence>
<comment type="caution">
    <text evidence="15">Lacks conserved residue(s) required for the propagation of feature annotation.</text>
</comment>
<dbReference type="SUPFAM" id="SSF49785">
    <property type="entry name" value="Galactose-binding domain-like"/>
    <property type="match status" value="1"/>
</dbReference>
<keyword evidence="6 18" id="KW-0812">Transmembrane</keyword>
<reference evidence="24 25" key="2">
    <citation type="submission" date="2017-04" db="EMBL/GenBank/DDBJ databases">
        <title>CpG methylation of centromeres and impact of large insertions on vertebrate speciation.</title>
        <authorList>
            <person name="Ichikawa K."/>
            <person name="Yoshimura J."/>
            <person name="Morishita S."/>
        </authorList>
    </citation>
    <scope>NUCLEOTIDE SEQUENCE</scope>
    <source>
        <strain evidence="24 25">HSOK</strain>
    </source>
</reference>
<dbReference type="GO" id="GO:0033010">
    <property type="term" value="C:paranodal junction"/>
    <property type="evidence" value="ECO:0007669"/>
    <property type="project" value="UniProtKB-SubCell"/>
</dbReference>
<feature type="domain" description="Laminin G" evidence="21">
    <location>
        <begin position="374"/>
        <end position="549"/>
    </location>
</feature>
<dbReference type="PROSITE" id="PS50025">
    <property type="entry name" value="LAM_G_DOMAIN"/>
    <property type="match status" value="4"/>
</dbReference>
<evidence type="ECO:0000259" key="22">
    <source>
        <dbReference type="PROSITE" id="PS50026"/>
    </source>
</evidence>
<comment type="similarity">
    <text evidence="3">Belongs to the neurexin family.</text>
</comment>
<sequence>MRHRRPAKNLMLLCSTLWICCHVSGARGALSTTLKCDETLAFPLPHTAFTSSSVFSNGYAPGYAKLNRRGGAGGWSPLDSDHYQWLQVDLGSRKQVSAIATQGRYSSSDWTTRYRLLYSDTGRNWKPYHQDGNIWAFSGNSNSESVVRHELQQGIVARFLRLIPLAWSEEGRIGLRIEIYGCSYWADVINFDGQGVISYRFKVKKMKIIKDVIALRFKTSESEGVILHGEGQQGDYITLELRKAKLLLQINLGSNQYGSILGHTSVTTGSLLDDNHWHSVVIERYRRNVNFTLDRHTQHFRTNGEFDYLDLDYELTFGGMPYSGKPVGGGRKNFKGCMESINYNGDNITDLARRKKLDTSSFRNLSFSCVETHTFPVFFNASSFLQLPGRASHNMVSVGFQFRTWNPDGLLLFSNLDEGTLEISLLDGKIVVYINTSNAARNYQVDLSSGSGLNDGQWHAVRLVAKENFAMLTVDGEETSAVRSTSPLSINTGRTYHLGGYFLQTLFPPSQHTFQGCMQAILVDDQPADLHAVEKGTVGAFENVSLDMCAIIDRCMPNHCEHGGRCKQTWESFSCTCDGTGYSGATCHTSVYEPSCEAYKHIGKSSDSYWIDPDGSGPLGPFKVNCNMTEDNVWTTVVNNLAPKTSITGSSRERRTVLQVNYSASMEQVTAITTSAEYCEQQIAYSCRMSRLLNTPDGTPFTWWVGRGSEKHLYWGGSGPGIKKCACGIDRNCTDPKYDCNCDADSRQWREDSGLLVYKEHLPVSQVAVGDTNRPGSEAKLTVGPLRCHGDNNYWNAASFTTPSSYLHFATFQGETSADISFYFKTSAPYGVFLENLGNTDFIRLELKSPETVSFSFDVGNGPVDLTVHSAAPLNDDQWHQVMAERNVKEAVLLLDQTYRTSRPAPAQGHTRLELFSQLYVGAAGGQRGFLGCIRALRMNGITLDLEERAKVTPGVEPGCQGHCTSFGMYCRNGGKCMERYNGYLCDCTATAYDGPFCTRDVGGFFEAGTLVKYNFLPEVVAGASKDSKALTKQLTPHEVNLTKEELAFSFSTSSAPAVLVYISSKTQDYMAVVLKQNGSLQVRYSLGGLKEPFSIEVDQRNLANGQPHSFNMSRHNRSISIQLDHYPPVSYTLPDASDTQFNLVKTLFLGKVFETGFVDPVIIERYNTPGFIGCLSRVQFNRAAPLKSALRAATQAAATAGQQDTQPAAPFSVSYQGKLVESNCGASPLTIPPMSAATDPWHLDNTDALFPFNEERVIPDGVNRDSAIIGGIIAVVIFTILCTLVFLIRYMFRHKGTYHTNEAKGSGESAAESADTAIIGTDNPETIDESKKEWFI</sequence>
<dbReference type="PANTHER" id="PTHR15036:SF33">
    <property type="entry name" value="CONTACTIN-ASSOCIATED PROTEIN-LIKE 2"/>
    <property type="match status" value="1"/>
</dbReference>
<evidence type="ECO:0000256" key="11">
    <source>
        <dbReference type="ARBA" id="ARBA00022989"/>
    </source>
</evidence>
<keyword evidence="13 16" id="KW-1015">Disulfide bond</keyword>
<keyword evidence="11 18" id="KW-1133">Transmembrane helix</keyword>
<dbReference type="GO" id="GO:0016020">
    <property type="term" value="C:membrane"/>
    <property type="evidence" value="ECO:0007669"/>
    <property type="project" value="UniProtKB-SubCell"/>
</dbReference>
<dbReference type="Gene3D" id="2.60.120.200">
    <property type="match status" value="4"/>
</dbReference>
<dbReference type="CDD" id="cd00057">
    <property type="entry name" value="FA58C"/>
    <property type="match status" value="1"/>
</dbReference>
<dbReference type="SUPFAM" id="SSF57196">
    <property type="entry name" value="EGF/Laminin"/>
    <property type="match status" value="1"/>
</dbReference>
<name>A0A3P9IFU0_ORYLA</name>
<keyword evidence="10" id="KW-0965">Cell junction</keyword>
<dbReference type="PANTHER" id="PTHR15036">
    <property type="entry name" value="PIKACHURIN-LIKE PROTEIN"/>
    <property type="match status" value="1"/>
</dbReference>
<keyword evidence="5" id="KW-0597">Phosphoprotein</keyword>
<accession>A0A3P9IFU0</accession>
<dbReference type="InterPro" id="IPR036056">
    <property type="entry name" value="Fibrinogen-like_C"/>
</dbReference>
<evidence type="ECO:0000256" key="2">
    <source>
        <dbReference type="ARBA" id="ARBA00004479"/>
    </source>
</evidence>
<dbReference type="SUPFAM" id="SSF49899">
    <property type="entry name" value="Concanavalin A-like lectins/glucanases"/>
    <property type="match status" value="4"/>
</dbReference>
<evidence type="ECO:0000256" key="14">
    <source>
        <dbReference type="ARBA" id="ARBA00023180"/>
    </source>
</evidence>
<keyword evidence="4 15" id="KW-0245">EGF-like domain</keyword>
<dbReference type="FunFam" id="2.60.120.200:FF:000026">
    <property type="entry name" value="contactin-associated protein-like 4 isoform X1"/>
    <property type="match status" value="1"/>
</dbReference>
<dbReference type="Ensembl" id="ENSORLT00015035272.1">
    <property type="protein sequence ID" value="ENSORLP00015018710.1"/>
    <property type="gene ID" value="ENSORLG00015019805.1"/>
</dbReference>
<dbReference type="SMART" id="SM00181">
    <property type="entry name" value="EGF"/>
    <property type="match status" value="2"/>
</dbReference>
<evidence type="ECO:0000256" key="15">
    <source>
        <dbReference type="PROSITE-ProRule" id="PRU00076"/>
    </source>
</evidence>
<evidence type="ECO:0000256" key="16">
    <source>
        <dbReference type="PROSITE-ProRule" id="PRU00122"/>
    </source>
</evidence>
<reference key="1">
    <citation type="journal article" date="2007" name="Nature">
        <title>The medaka draft genome and insights into vertebrate genome evolution.</title>
        <authorList>
            <person name="Kasahara M."/>
            <person name="Naruse K."/>
            <person name="Sasaki S."/>
            <person name="Nakatani Y."/>
            <person name="Qu W."/>
            <person name="Ahsan B."/>
            <person name="Yamada T."/>
            <person name="Nagayasu Y."/>
            <person name="Doi K."/>
            <person name="Kasai Y."/>
            <person name="Jindo T."/>
            <person name="Kobayashi D."/>
            <person name="Shimada A."/>
            <person name="Toyoda A."/>
            <person name="Kuroki Y."/>
            <person name="Fujiyama A."/>
            <person name="Sasaki T."/>
            <person name="Shimizu A."/>
            <person name="Asakawa S."/>
            <person name="Shimizu N."/>
            <person name="Hashimoto S."/>
            <person name="Yang J."/>
            <person name="Lee Y."/>
            <person name="Matsushima K."/>
            <person name="Sugano S."/>
            <person name="Sakaizumi M."/>
            <person name="Narita T."/>
            <person name="Ohishi K."/>
            <person name="Haga S."/>
            <person name="Ohta F."/>
            <person name="Nomoto H."/>
            <person name="Nogata K."/>
            <person name="Morishita T."/>
            <person name="Endo T."/>
            <person name="Shin-I T."/>
            <person name="Takeda H."/>
            <person name="Morishita S."/>
            <person name="Kohara Y."/>
        </authorList>
    </citation>
    <scope>NUCLEOTIDE SEQUENCE [LARGE SCALE GENOMIC DNA]</scope>
    <source>
        <strain>Hd-rR</strain>
    </source>
</reference>
<feature type="signal peptide" evidence="19">
    <location>
        <begin position="1"/>
        <end position="28"/>
    </location>
</feature>
<keyword evidence="9" id="KW-0130">Cell adhesion</keyword>
<reference evidence="24" key="4">
    <citation type="submission" date="2025-09" db="UniProtKB">
        <authorList>
            <consortium name="Ensembl"/>
        </authorList>
    </citation>
    <scope>IDENTIFICATION</scope>
    <source>
        <strain evidence="24">HSOK</strain>
    </source>
</reference>
<feature type="domain" description="Laminin G" evidence="21">
    <location>
        <begin position="188"/>
        <end position="369"/>
    </location>
</feature>
<dbReference type="InterPro" id="IPR013320">
    <property type="entry name" value="ConA-like_dom_sf"/>
</dbReference>
<evidence type="ECO:0000256" key="1">
    <source>
        <dbReference type="ARBA" id="ARBA00004403"/>
    </source>
</evidence>
<keyword evidence="12 18" id="KW-0472">Membrane</keyword>
<dbReference type="InterPro" id="IPR000421">
    <property type="entry name" value="FA58C"/>
</dbReference>
<dbReference type="PROSITE" id="PS50022">
    <property type="entry name" value="FA58C_3"/>
    <property type="match status" value="1"/>
</dbReference>
<dbReference type="CDD" id="cd00054">
    <property type="entry name" value="EGF_CA"/>
    <property type="match status" value="2"/>
</dbReference>
<feature type="domain" description="Laminin G" evidence="21">
    <location>
        <begin position="796"/>
        <end position="960"/>
    </location>
</feature>
<dbReference type="PROSITE" id="PS51406">
    <property type="entry name" value="FIBRINOGEN_C_2"/>
    <property type="match status" value="1"/>
</dbReference>
<evidence type="ECO:0000313" key="25">
    <source>
        <dbReference type="Proteomes" id="UP000265200"/>
    </source>
</evidence>
<evidence type="ECO:0000256" key="17">
    <source>
        <dbReference type="SAM" id="MobiDB-lite"/>
    </source>
</evidence>
<dbReference type="InterPro" id="IPR050372">
    <property type="entry name" value="Neurexin-related_CASP"/>
</dbReference>
<dbReference type="InterPro" id="IPR003585">
    <property type="entry name" value="Neurexin-like"/>
</dbReference>
<dbReference type="InterPro" id="IPR000742">
    <property type="entry name" value="EGF"/>
</dbReference>
<reference evidence="24" key="3">
    <citation type="submission" date="2025-08" db="UniProtKB">
        <authorList>
            <consortium name="Ensembl"/>
        </authorList>
    </citation>
    <scope>IDENTIFICATION</scope>
    <source>
        <strain evidence="24">HSOK</strain>
    </source>
</reference>
<feature type="transmembrane region" description="Helical" evidence="18">
    <location>
        <begin position="1268"/>
        <end position="1289"/>
    </location>
</feature>
<evidence type="ECO:0000256" key="3">
    <source>
        <dbReference type="ARBA" id="ARBA00010241"/>
    </source>
</evidence>
<dbReference type="GO" id="GO:0007155">
    <property type="term" value="P:cell adhesion"/>
    <property type="evidence" value="ECO:0007669"/>
    <property type="project" value="UniProtKB-KW"/>
</dbReference>
<dbReference type="Gene3D" id="2.10.25.10">
    <property type="entry name" value="Laminin"/>
    <property type="match status" value="1"/>
</dbReference>
<evidence type="ECO:0000256" key="10">
    <source>
        <dbReference type="ARBA" id="ARBA00022949"/>
    </source>
</evidence>
<dbReference type="FunFam" id="2.60.120.260:FF:000016">
    <property type="entry name" value="Contactin-associated protein-like 4 isoform 1"/>
    <property type="match status" value="1"/>
</dbReference>
<evidence type="ECO:0000256" key="5">
    <source>
        <dbReference type="ARBA" id="ARBA00022553"/>
    </source>
</evidence>
<feature type="domain" description="EGF-like" evidence="22">
    <location>
        <begin position="961"/>
        <end position="999"/>
    </location>
</feature>
<dbReference type="SUPFAM" id="SSF56496">
    <property type="entry name" value="Fibrinogen C-terminal domain-like"/>
    <property type="match status" value="1"/>
</dbReference>
<dbReference type="FunFam" id="2.60.120.1000:FF:000005">
    <property type="entry name" value="Contactin associated protein-like 2"/>
    <property type="match status" value="1"/>
</dbReference>
<dbReference type="Gene3D" id="2.60.120.260">
    <property type="entry name" value="Galactose-binding domain-like"/>
    <property type="match status" value="1"/>
</dbReference>
<evidence type="ECO:0000256" key="19">
    <source>
        <dbReference type="SAM" id="SignalP"/>
    </source>
</evidence>
<evidence type="ECO:0000256" key="13">
    <source>
        <dbReference type="ARBA" id="ARBA00023157"/>
    </source>
</evidence>
<feature type="disulfide bond" evidence="16">
    <location>
        <begin position="933"/>
        <end position="960"/>
    </location>
</feature>
<evidence type="ECO:0000256" key="9">
    <source>
        <dbReference type="ARBA" id="ARBA00022889"/>
    </source>
</evidence>
<dbReference type="Pfam" id="PF02210">
    <property type="entry name" value="Laminin_G_2"/>
    <property type="match status" value="4"/>
</dbReference>
<proteinExistence type="inferred from homology"/>
<dbReference type="PROSITE" id="PS01286">
    <property type="entry name" value="FA58C_2"/>
    <property type="match status" value="1"/>
</dbReference>
<evidence type="ECO:0000256" key="7">
    <source>
        <dbReference type="ARBA" id="ARBA00022729"/>
    </source>
</evidence>
<feature type="domain" description="Laminin G" evidence="21">
    <location>
        <begin position="1019"/>
        <end position="1225"/>
    </location>
</feature>
<organism evidence="24 25">
    <name type="scientific">Oryzias latipes</name>
    <name type="common">Japanese rice fish</name>
    <name type="synonym">Japanese killifish</name>
    <dbReference type="NCBI Taxonomy" id="8090"/>
    <lineage>
        <taxon>Eukaryota</taxon>
        <taxon>Metazoa</taxon>
        <taxon>Chordata</taxon>
        <taxon>Craniata</taxon>
        <taxon>Vertebrata</taxon>
        <taxon>Euteleostomi</taxon>
        <taxon>Actinopterygii</taxon>
        <taxon>Neopterygii</taxon>
        <taxon>Teleostei</taxon>
        <taxon>Neoteleostei</taxon>
        <taxon>Acanthomorphata</taxon>
        <taxon>Ovalentaria</taxon>
        <taxon>Atherinomorphae</taxon>
        <taxon>Beloniformes</taxon>
        <taxon>Adrianichthyidae</taxon>
        <taxon>Oryziinae</taxon>
        <taxon>Oryzias</taxon>
    </lineage>
</organism>
<keyword evidence="8" id="KW-0677">Repeat</keyword>
<keyword evidence="7 19" id="KW-0732">Signal</keyword>
<feature type="region of interest" description="Disordered" evidence="17">
    <location>
        <begin position="1302"/>
        <end position="1325"/>
    </location>
</feature>
<dbReference type="SMART" id="SM00282">
    <property type="entry name" value="LamG"/>
    <property type="match status" value="4"/>
</dbReference>
<comment type="subcellular location">
    <subcellularLocation>
        <location evidence="1">Cell junction</location>
        <location evidence="1">Paranodal septate junction</location>
    </subcellularLocation>
    <subcellularLocation>
        <location evidence="2">Membrane</location>
        <topology evidence="2">Single-pass type I membrane protein</topology>
    </subcellularLocation>
</comment>
<dbReference type="PROSITE" id="PS01285">
    <property type="entry name" value="FA58C_1"/>
    <property type="match status" value="1"/>
</dbReference>
<feature type="domain" description="EGF-like" evidence="22">
    <location>
        <begin position="551"/>
        <end position="588"/>
    </location>
</feature>
<evidence type="ECO:0000256" key="18">
    <source>
        <dbReference type="SAM" id="Phobius"/>
    </source>
</evidence>
<dbReference type="Proteomes" id="UP000265200">
    <property type="component" value="Chromosome 20"/>
</dbReference>
<dbReference type="PROSITE" id="PS50026">
    <property type="entry name" value="EGF_3"/>
    <property type="match status" value="2"/>
</dbReference>
<dbReference type="CDD" id="cd00110">
    <property type="entry name" value="LamG"/>
    <property type="match status" value="4"/>
</dbReference>
<evidence type="ECO:0000256" key="8">
    <source>
        <dbReference type="ARBA" id="ARBA00022737"/>
    </source>
</evidence>
<evidence type="ECO:0000259" key="21">
    <source>
        <dbReference type="PROSITE" id="PS50025"/>
    </source>
</evidence>
<feature type="chain" id="PRO_5018165698" evidence="19">
    <location>
        <begin position="29"/>
        <end position="1337"/>
    </location>
</feature>
<evidence type="ECO:0000313" key="24">
    <source>
        <dbReference type="Ensembl" id="ENSORLP00015018710.1"/>
    </source>
</evidence>
<evidence type="ECO:0000256" key="12">
    <source>
        <dbReference type="ARBA" id="ARBA00023136"/>
    </source>
</evidence>
<evidence type="ECO:0000259" key="23">
    <source>
        <dbReference type="PROSITE" id="PS51406"/>
    </source>
</evidence>
<feature type="domain" description="F5/8 type C" evidence="20">
    <location>
        <begin position="29"/>
        <end position="182"/>
    </location>
</feature>
<evidence type="ECO:0000259" key="20">
    <source>
        <dbReference type="PROSITE" id="PS50022"/>
    </source>
</evidence>
<feature type="domain" description="Fibrinogen C-terminal" evidence="23">
    <location>
        <begin position="587"/>
        <end position="637"/>
    </location>
</feature>
<dbReference type="SMART" id="SM00231">
    <property type="entry name" value="FA58C"/>
    <property type="match status" value="1"/>
</dbReference>
<protein>
    <submittedName>
        <fullName evidence="24">Contactin associated protein 2</fullName>
    </submittedName>
</protein>
<feature type="compositionally biased region" description="Low complexity" evidence="17">
    <location>
        <begin position="1304"/>
        <end position="1315"/>
    </location>
</feature>
<evidence type="ECO:0000256" key="4">
    <source>
        <dbReference type="ARBA" id="ARBA00022536"/>
    </source>
</evidence>
<dbReference type="FunFam" id="2.10.25.10:FF:000015">
    <property type="entry name" value="neurexin-1 isoform X1"/>
    <property type="match status" value="1"/>
</dbReference>
<dbReference type="SMART" id="SM00294">
    <property type="entry name" value="4.1m"/>
    <property type="match status" value="1"/>
</dbReference>
<dbReference type="Gene3D" id="2.60.120.1000">
    <property type="match status" value="1"/>
</dbReference>